<dbReference type="InterPro" id="IPR015813">
    <property type="entry name" value="Pyrv/PenolPyrv_kinase-like_dom"/>
</dbReference>
<keyword evidence="7 16" id="KW-0813">Transport</keyword>
<dbReference type="SUPFAM" id="SSF52009">
    <property type="entry name" value="Phosphohistidine domain"/>
    <property type="match status" value="1"/>
</dbReference>
<dbReference type="Pfam" id="PF00391">
    <property type="entry name" value="PEP-utilizers"/>
    <property type="match status" value="1"/>
</dbReference>
<dbReference type="GO" id="GO:0046872">
    <property type="term" value="F:metal ion binding"/>
    <property type="evidence" value="ECO:0007669"/>
    <property type="project" value="UniProtKB-KW"/>
</dbReference>
<dbReference type="EMBL" id="LT670817">
    <property type="protein sequence ID" value="SHG12194.1"/>
    <property type="molecule type" value="Genomic_DNA"/>
</dbReference>
<dbReference type="GO" id="GO:0016301">
    <property type="term" value="F:kinase activity"/>
    <property type="evidence" value="ECO:0007669"/>
    <property type="project" value="UniProtKB-KW"/>
</dbReference>
<feature type="binding site" evidence="18">
    <location>
        <begin position="446"/>
        <end position="447"/>
    </location>
    <ligand>
        <name>phosphoenolpyruvate</name>
        <dbReference type="ChEBI" id="CHEBI:58702"/>
    </ligand>
</feature>
<feature type="binding site" evidence="19">
    <location>
        <position position="425"/>
    </location>
    <ligand>
        <name>Mg(2+)</name>
        <dbReference type="ChEBI" id="CHEBI:18420"/>
    </ligand>
</feature>
<evidence type="ECO:0000256" key="18">
    <source>
        <dbReference type="PIRSR" id="PIRSR000732-2"/>
    </source>
</evidence>
<dbReference type="PANTHER" id="PTHR46244">
    <property type="entry name" value="PHOSPHOENOLPYRUVATE-PROTEIN PHOSPHOTRANSFERASE"/>
    <property type="match status" value="1"/>
</dbReference>
<evidence type="ECO:0000256" key="16">
    <source>
        <dbReference type="PIRNR" id="PIRNR000732"/>
    </source>
</evidence>
<comment type="cofactor">
    <cofactor evidence="2 16 19">
        <name>Mg(2+)</name>
        <dbReference type="ChEBI" id="CHEBI:18420"/>
    </cofactor>
</comment>
<dbReference type="InterPro" id="IPR024692">
    <property type="entry name" value="PTS_EI"/>
</dbReference>
<dbReference type="PANTHER" id="PTHR46244:SF6">
    <property type="entry name" value="PHOSPHOENOLPYRUVATE-PROTEIN PHOSPHOTRANSFERASE"/>
    <property type="match status" value="1"/>
</dbReference>
<keyword evidence="12 16" id="KW-0479">Metal-binding</keyword>
<protein>
    <recommendedName>
        <fullName evidence="6 16">Phosphoenolpyruvate-protein phosphotransferase</fullName>
        <ecNumber evidence="5 16">2.7.3.9</ecNumber>
    </recommendedName>
    <alternativeName>
        <fullName evidence="15 16">Phosphotransferase system, enzyme I</fullName>
    </alternativeName>
</protein>
<proteinExistence type="inferred from homology"/>
<evidence type="ECO:0000256" key="2">
    <source>
        <dbReference type="ARBA" id="ARBA00001946"/>
    </source>
</evidence>
<dbReference type="NCBIfam" id="TIGR01417">
    <property type="entry name" value="PTS_I_fam"/>
    <property type="match status" value="1"/>
</dbReference>
<dbReference type="InterPro" id="IPR040442">
    <property type="entry name" value="Pyrv_kinase-like_dom_sf"/>
</dbReference>
<dbReference type="GO" id="GO:0005737">
    <property type="term" value="C:cytoplasm"/>
    <property type="evidence" value="ECO:0007669"/>
    <property type="project" value="UniProtKB-SubCell"/>
</dbReference>
<name>A0A1M5H8A4_9BRAD</name>
<evidence type="ECO:0000256" key="8">
    <source>
        <dbReference type="ARBA" id="ARBA00022490"/>
    </source>
</evidence>
<comment type="function">
    <text evidence="16">General (non sugar-specific) component of the phosphoenolpyruvate-dependent sugar phosphotransferase system (sugar PTS). This major carbohydrate active-transport system catalyzes the phosphorylation of incoming sugar substrates concomitantly with their translocation across the cell membrane. Enzyme I transfers the phosphoryl group from phosphoenolpyruvate (PEP) to the phosphoryl carrier protein (HPr).</text>
</comment>
<keyword evidence="14 16" id="KW-0460">Magnesium</keyword>
<dbReference type="Gene3D" id="3.50.30.10">
    <property type="entry name" value="Phosphohistidine domain"/>
    <property type="match status" value="1"/>
</dbReference>
<dbReference type="Gene3D" id="1.10.274.10">
    <property type="entry name" value="PtsI, HPr-binding domain"/>
    <property type="match status" value="1"/>
</dbReference>
<feature type="binding site" evidence="18">
    <location>
        <position position="327"/>
    </location>
    <ligand>
        <name>phosphoenolpyruvate</name>
        <dbReference type="ChEBI" id="CHEBI:58702"/>
    </ligand>
</feature>
<feature type="active site" description="Proton donor" evidence="17">
    <location>
        <position position="493"/>
    </location>
</feature>
<evidence type="ECO:0000256" key="10">
    <source>
        <dbReference type="ARBA" id="ARBA00022679"/>
    </source>
</evidence>
<gene>
    <name evidence="23" type="ORF">SAMN05443248_0360</name>
</gene>
<dbReference type="InterPro" id="IPR000121">
    <property type="entry name" value="PEP_util_C"/>
</dbReference>
<keyword evidence="11 16" id="KW-0598">Phosphotransferase system</keyword>
<evidence type="ECO:0000256" key="14">
    <source>
        <dbReference type="ARBA" id="ARBA00022842"/>
    </source>
</evidence>
<evidence type="ECO:0000256" key="3">
    <source>
        <dbReference type="ARBA" id="ARBA00004496"/>
    </source>
</evidence>
<dbReference type="InterPro" id="IPR006318">
    <property type="entry name" value="PTS_EI-like"/>
</dbReference>
<evidence type="ECO:0000256" key="5">
    <source>
        <dbReference type="ARBA" id="ARBA00012232"/>
    </source>
</evidence>
<feature type="binding site" evidence="18">
    <location>
        <position position="291"/>
    </location>
    <ligand>
        <name>phosphoenolpyruvate</name>
        <dbReference type="ChEBI" id="CHEBI:58702"/>
    </ligand>
</feature>
<evidence type="ECO:0000259" key="22">
    <source>
        <dbReference type="Pfam" id="PF05524"/>
    </source>
</evidence>
<accession>A0A1M5H8A4</accession>
<feature type="binding site" evidence="19">
    <location>
        <position position="447"/>
    </location>
    <ligand>
        <name>Mg(2+)</name>
        <dbReference type="ChEBI" id="CHEBI:18420"/>
    </ligand>
</feature>
<dbReference type="SUPFAM" id="SSF51621">
    <property type="entry name" value="Phosphoenolpyruvate/pyruvate domain"/>
    <property type="match status" value="1"/>
</dbReference>
<dbReference type="SUPFAM" id="SSF47831">
    <property type="entry name" value="Enzyme I of the PEP:sugar phosphotransferase system HPr-binding (sub)domain"/>
    <property type="match status" value="1"/>
</dbReference>
<dbReference type="InterPro" id="IPR008731">
    <property type="entry name" value="PTS_EIN"/>
</dbReference>
<evidence type="ECO:0000256" key="1">
    <source>
        <dbReference type="ARBA" id="ARBA00000683"/>
    </source>
</evidence>
<evidence type="ECO:0000256" key="12">
    <source>
        <dbReference type="ARBA" id="ARBA00022723"/>
    </source>
</evidence>
<evidence type="ECO:0000259" key="20">
    <source>
        <dbReference type="Pfam" id="PF00391"/>
    </source>
</evidence>
<dbReference type="Pfam" id="PF02896">
    <property type="entry name" value="PEP-utilizers_C"/>
    <property type="match status" value="1"/>
</dbReference>
<dbReference type="InterPro" id="IPR050499">
    <property type="entry name" value="PEP-utilizing_PTS_enzyme"/>
</dbReference>
<evidence type="ECO:0000256" key="17">
    <source>
        <dbReference type="PIRSR" id="PIRSR000732-1"/>
    </source>
</evidence>
<keyword evidence="13 16" id="KW-0418">Kinase</keyword>
<feature type="domain" description="PEP-utilising enzyme C-terminal" evidence="21">
    <location>
        <begin position="249"/>
        <end position="530"/>
    </location>
</feature>
<feature type="binding site" evidence="18">
    <location>
        <position position="457"/>
    </location>
    <ligand>
        <name>phosphoenolpyruvate</name>
        <dbReference type="ChEBI" id="CHEBI:58702"/>
    </ligand>
</feature>
<dbReference type="EC" id="2.7.3.9" evidence="5 16"/>
<feature type="domain" description="PEP-utilising enzyme mobile" evidence="20">
    <location>
        <begin position="152"/>
        <end position="221"/>
    </location>
</feature>
<dbReference type="Proteomes" id="UP000189796">
    <property type="component" value="Chromosome I"/>
</dbReference>
<evidence type="ECO:0000313" key="24">
    <source>
        <dbReference type="Proteomes" id="UP000189796"/>
    </source>
</evidence>
<keyword evidence="23" id="KW-0670">Pyruvate</keyword>
<dbReference type="RefSeq" id="WP_079599762.1">
    <property type="nucleotide sequence ID" value="NZ_LT670817.1"/>
</dbReference>
<dbReference type="GO" id="GO:0009401">
    <property type="term" value="P:phosphoenolpyruvate-dependent sugar phosphotransferase system"/>
    <property type="evidence" value="ECO:0007669"/>
    <property type="project" value="UniProtKB-KW"/>
</dbReference>
<evidence type="ECO:0000256" key="7">
    <source>
        <dbReference type="ARBA" id="ARBA00022448"/>
    </source>
</evidence>
<evidence type="ECO:0000259" key="21">
    <source>
        <dbReference type="Pfam" id="PF02896"/>
    </source>
</evidence>
<sequence>MDDKSHRAVRRVQGRSAAPGIALGPLLRLAPAKHDARQHRSVAEEHQALVDALAASQEALGLLAGDAGDADAEAILAFQMALLEDDNLTAPAFTLIAQGEVASRAWSAAIDPEIASYEEASDSYFRARASDLRDLRDRVLRYLAGECEQIVPSGVIVAADDMPPSTFLATDWRDGGVVLRRGSPSSHVAILARSRGVPMIVGVDVDHLGDGSDVLLDGDAGTLIIDPDAEMRAIFYQRRAEQSAVRQAGTSLRGPAFTASGERVRVMINVTGLAELSRLNPAEVDGIGLMRTEFLFQGRENLPTEEEQYQIYRRMLEWAAGKPVTMRTLDAGGDKPIKGLTQAGGINPFLGVRGVRLSLRNLDVFRAQLRALARAAVAGNLKVMIPMVTVPEELDRCRALLEEAREELRREGQVAQMPPLGMMVEVPAAALAIEDFNADFFSIGSNDLIQYVAAASRDEPQLADLARPSRAVFNLIGHVVKYADSSGRETSLCGDLAGDPEQVAALLDQGLRTFSVVPGALGPVRAAIARYSGVTA</sequence>
<evidence type="ECO:0000256" key="13">
    <source>
        <dbReference type="ARBA" id="ARBA00022777"/>
    </source>
</evidence>
<evidence type="ECO:0000256" key="11">
    <source>
        <dbReference type="ARBA" id="ARBA00022683"/>
    </source>
</evidence>
<keyword evidence="9 16" id="KW-0762">Sugar transport</keyword>
<dbReference type="Gene3D" id="3.20.20.60">
    <property type="entry name" value="Phosphoenolpyruvate-binding domains"/>
    <property type="match status" value="1"/>
</dbReference>
<evidence type="ECO:0000256" key="6">
    <source>
        <dbReference type="ARBA" id="ARBA00016544"/>
    </source>
</evidence>
<dbReference type="InterPro" id="IPR036637">
    <property type="entry name" value="Phosphohistidine_dom_sf"/>
</dbReference>
<dbReference type="GO" id="GO:0008965">
    <property type="term" value="F:phosphoenolpyruvate-protein phosphotransferase activity"/>
    <property type="evidence" value="ECO:0007669"/>
    <property type="project" value="UniProtKB-EC"/>
</dbReference>
<evidence type="ECO:0000256" key="15">
    <source>
        <dbReference type="ARBA" id="ARBA00033235"/>
    </source>
</evidence>
<feature type="domain" description="Phosphotransferase system enzyme I N-terminal" evidence="22">
    <location>
        <begin position="13"/>
        <end position="128"/>
    </location>
</feature>
<evidence type="ECO:0000256" key="4">
    <source>
        <dbReference type="ARBA" id="ARBA00007837"/>
    </source>
</evidence>
<dbReference type="AlphaFoldDB" id="A0A1M5H8A4"/>
<dbReference type="Pfam" id="PF05524">
    <property type="entry name" value="PEP-utilisers_N"/>
    <property type="match status" value="1"/>
</dbReference>
<keyword evidence="10 16" id="KW-0808">Transferase</keyword>
<evidence type="ECO:0000256" key="9">
    <source>
        <dbReference type="ARBA" id="ARBA00022597"/>
    </source>
</evidence>
<feature type="active site" description="Tele-phosphohistidine intermediate" evidence="17">
    <location>
        <position position="187"/>
    </location>
</feature>
<comment type="catalytic activity">
    <reaction evidence="1 16">
        <text>L-histidyl-[protein] + phosphoenolpyruvate = N(pros)-phospho-L-histidyl-[protein] + pyruvate</text>
        <dbReference type="Rhea" id="RHEA:23880"/>
        <dbReference type="Rhea" id="RHEA-COMP:9745"/>
        <dbReference type="Rhea" id="RHEA-COMP:9746"/>
        <dbReference type="ChEBI" id="CHEBI:15361"/>
        <dbReference type="ChEBI" id="CHEBI:29979"/>
        <dbReference type="ChEBI" id="CHEBI:58702"/>
        <dbReference type="ChEBI" id="CHEBI:64837"/>
        <dbReference type="EC" id="2.7.3.9"/>
    </reaction>
</comment>
<evidence type="ECO:0000256" key="19">
    <source>
        <dbReference type="PIRSR" id="PIRSR000732-3"/>
    </source>
</evidence>
<evidence type="ECO:0000313" key="23">
    <source>
        <dbReference type="EMBL" id="SHG12194.1"/>
    </source>
</evidence>
<dbReference type="InterPro" id="IPR008279">
    <property type="entry name" value="PEP-util_enz_mobile_dom"/>
</dbReference>
<organism evidence="23 24">
    <name type="scientific">Bradyrhizobium erythrophlei</name>
    <dbReference type="NCBI Taxonomy" id="1437360"/>
    <lineage>
        <taxon>Bacteria</taxon>
        <taxon>Pseudomonadati</taxon>
        <taxon>Pseudomonadota</taxon>
        <taxon>Alphaproteobacteria</taxon>
        <taxon>Hyphomicrobiales</taxon>
        <taxon>Nitrobacteraceae</taxon>
        <taxon>Bradyrhizobium</taxon>
    </lineage>
</organism>
<dbReference type="InterPro" id="IPR036618">
    <property type="entry name" value="PtsI_HPr-bd_sf"/>
</dbReference>
<reference evidence="23 24" key="1">
    <citation type="submission" date="2016-11" db="EMBL/GenBank/DDBJ databases">
        <authorList>
            <person name="Jaros S."/>
            <person name="Januszkiewicz K."/>
            <person name="Wedrychowicz H."/>
        </authorList>
    </citation>
    <scope>NUCLEOTIDE SEQUENCE [LARGE SCALE GENOMIC DNA]</scope>
    <source>
        <strain evidence="23 24">GAS138</strain>
    </source>
</reference>
<keyword evidence="8 16" id="KW-0963">Cytoplasm</keyword>
<comment type="similarity">
    <text evidence="4 16">Belongs to the PEP-utilizing enzyme family.</text>
</comment>
<dbReference type="PIRSF" id="PIRSF000732">
    <property type="entry name" value="PTS_enzyme_I"/>
    <property type="match status" value="1"/>
</dbReference>
<dbReference type="OrthoDB" id="9765468at2"/>
<dbReference type="PRINTS" id="PR01736">
    <property type="entry name" value="PHPHTRNFRASE"/>
</dbReference>
<comment type="subcellular location">
    <subcellularLocation>
        <location evidence="3 16">Cytoplasm</location>
    </subcellularLocation>
</comment>